<dbReference type="Proteomes" id="UP000433483">
    <property type="component" value="Unassembled WGS sequence"/>
</dbReference>
<keyword evidence="1" id="KW-0732">Signal</keyword>
<evidence type="ECO:0000313" key="9">
    <source>
        <dbReference type="Proteomes" id="UP000488956"/>
    </source>
</evidence>
<dbReference type="AlphaFoldDB" id="A0A6A3WL51"/>
<evidence type="ECO:0000313" key="7">
    <source>
        <dbReference type="Proteomes" id="UP000441208"/>
    </source>
</evidence>
<evidence type="ECO:0000313" key="5">
    <source>
        <dbReference type="EMBL" id="KAE9191749.1"/>
    </source>
</evidence>
<evidence type="ECO:0000313" key="3">
    <source>
        <dbReference type="EMBL" id="KAE9084946.1"/>
    </source>
</evidence>
<evidence type="ECO:0000313" key="2">
    <source>
        <dbReference type="EMBL" id="KAE9081389.1"/>
    </source>
</evidence>
<evidence type="ECO:0000313" key="8">
    <source>
        <dbReference type="Proteomes" id="UP000476176"/>
    </source>
</evidence>
<accession>A0A6A3WL51</accession>
<keyword evidence="6" id="KW-1185">Reference proteome</keyword>
<evidence type="ECO:0000313" key="6">
    <source>
        <dbReference type="Proteomes" id="UP000433483"/>
    </source>
</evidence>
<dbReference type="EMBL" id="QXGC01002041">
    <property type="protein sequence ID" value="KAE9191749.1"/>
    <property type="molecule type" value="Genomic_DNA"/>
</dbReference>
<protein>
    <recommendedName>
        <fullName evidence="10">Secreted protein</fullName>
    </recommendedName>
</protein>
<feature type="signal peptide" evidence="1">
    <location>
        <begin position="1"/>
        <end position="25"/>
    </location>
</feature>
<name>A0A6A3WL51_9STRA</name>
<evidence type="ECO:0000313" key="4">
    <source>
        <dbReference type="EMBL" id="KAE9181867.1"/>
    </source>
</evidence>
<dbReference type="Proteomes" id="UP000441208">
    <property type="component" value="Unassembled WGS sequence"/>
</dbReference>
<gene>
    <name evidence="5" type="ORF">PF004_g21513</name>
    <name evidence="4" type="ORF">PF005_g22716</name>
    <name evidence="2" type="ORF">PF007_g22678</name>
    <name evidence="3" type="ORF">PF010_g20638</name>
</gene>
<dbReference type="Proteomes" id="UP000476176">
    <property type="component" value="Unassembled WGS sequence"/>
</dbReference>
<feature type="chain" id="PRO_5036380818" description="Secreted protein" evidence="1">
    <location>
        <begin position="26"/>
        <end position="130"/>
    </location>
</feature>
<sequence length="130" mass="14348">MCPRCPGAYLICISAVLSLLLVCSSLRCTCQHRTYWEPTDLGGVELNRRTRDNEVSSISTAVSSVVQHNEAIVAGSVVVHVRVQSLFLFLRRVSGYMNITVPCKRLVGGRWTTPDQTAQSRVLRSPLSIS</sequence>
<dbReference type="Proteomes" id="UP000488956">
    <property type="component" value="Unassembled WGS sequence"/>
</dbReference>
<dbReference type="EMBL" id="QXFX01001773">
    <property type="protein sequence ID" value="KAE9084946.1"/>
    <property type="molecule type" value="Genomic_DNA"/>
</dbReference>
<dbReference type="EMBL" id="QXGB01002074">
    <property type="protein sequence ID" value="KAE9181867.1"/>
    <property type="molecule type" value="Genomic_DNA"/>
</dbReference>
<evidence type="ECO:0000256" key="1">
    <source>
        <dbReference type="SAM" id="SignalP"/>
    </source>
</evidence>
<comment type="caution">
    <text evidence="4">The sequence shown here is derived from an EMBL/GenBank/DDBJ whole genome shotgun (WGS) entry which is preliminary data.</text>
</comment>
<proteinExistence type="predicted"/>
<organism evidence="4 6">
    <name type="scientific">Phytophthora fragariae</name>
    <dbReference type="NCBI Taxonomy" id="53985"/>
    <lineage>
        <taxon>Eukaryota</taxon>
        <taxon>Sar</taxon>
        <taxon>Stramenopiles</taxon>
        <taxon>Oomycota</taxon>
        <taxon>Peronosporomycetes</taxon>
        <taxon>Peronosporales</taxon>
        <taxon>Peronosporaceae</taxon>
        <taxon>Phytophthora</taxon>
    </lineage>
</organism>
<evidence type="ECO:0008006" key="10">
    <source>
        <dbReference type="Google" id="ProtNLM"/>
    </source>
</evidence>
<dbReference type="EMBL" id="QXFZ01002051">
    <property type="protein sequence ID" value="KAE9081389.1"/>
    <property type="molecule type" value="Genomic_DNA"/>
</dbReference>
<reference evidence="6 7" key="1">
    <citation type="submission" date="2018-08" db="EMBL/GenBank/DDBJ databases">
        <title>Genomic investigation of the strawberry pathogen Phytophthora fragariae indicates pathogenicity is determined by transcriptional variation in three key races.</title>
        <authorList>
            <person name="Adams T.M."/>
            <person name="Armitage A.D."/>
            <person name="Sobczyk M.K."/>
            <person name="Bates H.J."/>
            <person name="Dunwell J.M."/>
            <person name="Nellist C.F."/>
            <person name="Harrison R.J."/>
        </authorList>
    </citation>
    <scope>NUCLEOTIDE SEQUENCE [LARGE SCALE GENOMIC DNA]</scope>
    <source>
        <strain evidence="5 8">BC-23</strain>
        <strain evidence="4 6">NOV-27</strain>
        <strain evidence="2 7">NOV-71</strain>
        <strain evidence="3 9">ONT-3</strain>
    </source>
</reference>